<protein>
    <submittedName>
        <fullName evidence="8">Uncharacterized protein</fullName>
    </submittedName>
</protein>
<evidence type="ECO:0000313" key="8">
    <source>
        <dbReference type="EMBL" id="KAK6121266.1"/>
    </source>
</evidence>
<comment type="pathway">
    <text evidence="2">Secondary metabolite biosynthesis; terpenoid biosynthesis.</text>
</comment>
<dbReference type="Gene3D" id="1.10.600.10">
    <property type="entry name" value="Farnesyl Diphosphate Synthase"/>
    <property type="match status" value="1"/>
</dbReference>
<keyword evidence="4" id="KW-0460">Magnesium</keyword>
<comment type="caution">
    <text evidence="8">The sequence shown here is derived from an EMBL/GenBank/DDBJ whole genome shotgun (WGS) entry which is preliminary data.</text>
</comment>
<feature type="domain" description="Terpene synthase metal-binding" evidence="7">
    <location>
        <begin position="135"/>
        <end position="371"/>
    </location>
</feature>
<sequence>MWVDTFSTYSVDHQAQETYVETIEALKKDVSRMLMTTSSAGETIKLIDTIERLGLAYHFVIEIEEKLEEIYNFHDEDENYDLFTTALRFRLLRQHQYHVSCELLNLLKLAKVNFNYLQNVYKKEIFELSRWWDKFDLKSKLPYTRDRLIESFLVGAAFHFEPQYSHVRITMAKLFIMMTVMDDTYDNYATLEEAQLFTDILKRWDMEEIDRLPNYMKVVYRFIMSVYEDYECDATKQGKSFALPYCREEVKQLAGSFNQDLKWVMERKIPSFEDFMKNSLITSSVHLMLLATVPSIESWTKEIIDWLMSNPQILVSTAKLGRFLDDIATEERENKGGTMLTTVDYYMKQYGVSNKQEAASILAEQIEDEWKYMNKEWVMIRSMIPKEIVVQFLNYVRVAEVLYKKCEDGYTYPEKFLAPQIVATFVDPII</sequence>
<evidence type="ECO:0000259" key="6">
    <source>
        <dbReference type="Pfam" id="PF01397"/>
    </source>
</evidence>
<dbReference type="Pfam" id="PF01397">
    <property type="entry name" value="Terpene_synth"/>
    <property type="match status" value="1"/>
</dbReference>
<dbReference type="InterPro" id="IPR050148">
    <property type="entry name" value="Terpene_synthase-like"/>
</dbReference>
<dbReference type="SFLD" id="SFLDS00005">
    <property type="entry name" value="Isoprenoid_Synthase_Type_I"/>
    <property type="match status" value="1"/>
</dbReference>
<organism evidence="8 9">
    <name type="scientific">Rehmannia glutinosa</name>
    <name type="common">Chinese foxglove</name>
    <dbReference type="NCBI Taxonomy" id="99300"/>
    <lineage>
        <taxon>Eukaryota</taxon>
        <taxon>Viridiplantae</taxon>
        <taxon>Streptophyta</taxon>
        <taxon>Embryophyta</taxon>
        <taxon>Tracheophyta</taxon>
        <taxon>Spermatophyta</taxon>
        <taxon>Magnoliopsida</taxon>
        <taxon>eudicotyledons</taxon>
        <taxon>Gunneridae</taxon>
        <taxon>Pentapetalae</taxon>
        <taxon>asterids</taxon>
        <taxon>lamiids</taxon>
        <taxon>Lamiales</taxon>
        <taxon>Orobanchaceae</taxon>
        <taxon>Rehmannieae</taxon>
        <taxon>Rehmannia</taxon>
    </lineage>
</organism>
<evidence type="ECO:0000256" key="4">
    <source>
        <dbReference type="ARBA" id="ARBA00022842"/>
    </source>
</evidence>
<evidence type="ECO:0000259" key="7">
    <source>
        <dbReference type="Pfam" id="PF03936"/>
    </source>
</evidence>
<dbReference type="Pfam" id="PF03936">
    <property type="entry name" value="Terpene_synth_C"/>
    <property type="match status" value="1"/>
</dbReference>
<dbReference type="InterPro" id="IPR008949">
    <property type="entry name" value="Isoprenoid_synthase_dom_sf"/>
</dbReference>
<reference evidence="8 9" key="1">
    <citation type="journal article" date="2021" name="Comput. Struct. Biotechnol. J.">
        <title>De novo genome assembly of the potent medicinal plant Rehmannia glutinosa using nanopore technology.</title>
        <authorList>
            <person name="Ma L."/>
            <person name="Dong C."/>
            <person name="Song C."/>
            <person name="Wang X."/>
            <person name="Zheng X."/>
            <person name="Niu Y."/>
            <person name="Chen S."/>
            <person name="Feng W."/>
        </authorList>
    </citation>
    <scope>NUCLEOTIDE SEQUENCE [LARGE SCALE GENOMIC DNA]</scope>
    <source>
        <strain evidence="8">DH-2019</strain>
    </source>
</reference>
<keyword evidence="9" id="KW-1185">Reference proteome</keyword>
<keyword evidence="3" id="KW-0479">Metal-binding</keyword>
<dbReference type="InterPro" id="IPR005630">
    <property type="entry name" value="Terpene_synthase_metal-bd"/>
</dbReference>
<evidence type="ECO:0000256" key="2">
    <source>
        <dbReference type="ARBA" id="ARBA00004721"/>
    </source>
</evidence>
<name>A0ABR0UFM3_REHGL</name>
<proteinExistence type="predicted"/>
<evidence type="ECO:0000256" key="5">
    <source>
        <dbReference type="ARBA" id="ARBA00023239"/>
    </source>
</evidence>
<keyword evidence="5" id="KW-0456">Lyase</keyword>
<comment type="cofactor">
    <cofactor evidence="1">
        <name>Mg(2+)</name>
        <dbReference type="ChEBI" id="CHEBI:18420"/>
    </cofactor>
</comment>
<dbReference type="PANTHER" id="PTHR31225:SF253">
    <property type="entry name" value="SESQUITERPENE SYNTHASE 31"/>
    <property type="match status" value="1"/>
</dbReference>
<dbReference type="InterPro" id="IPR001906">
    <property type="entry name" value="Terpene_synth_N"/>
</dbReference>
<dbReference type="PANTHER" id="PTHR31225">
    <property type="entry name" value="OS04G0344100 PROTEIN-RELATED"/>
    <property type="match status" value="1"/>
</dbReference>
<feature type="domain" description="Terpene synthase N-terminal" evidence="6">
    <location>
        <begin position="2"/>
        <end position="116"/>
    </location>
</feature>
<evidence type="ECO:0000256" key="1">
    <source>
        <dbReference type="ARBA" id="ARBA00001946"/>
    </source>
</evidence>
<dbReference type="SFLD" id="SFLDG01019">
    <property type="entry name" value="Terpene_Cyclase_Like_1_C_Termi"/>
    <property type="match status" value="1"/>
</dbReference>
<dbReference type="InterPro" id="IPR034741">
    <property type="entry name" value="Terpene_cyclase-like_1_C"/>
</dbReference>
<dbReference type="InterPro" id="IPR008930">
    <property type="entry name" value="Terpenoid_cyclase/PrenylTrfase"/>
</dbReference>
<dbReference type="SUPFAM" id="SSF48576">
    <property type="entry name" value="Terpenoid synthases"/>
    <property type="match status" value="1"/>
</dbReference>
<gene>
    <name evidence="8" type="ORF">DH2020_044969</name>
</gene>
<evidence type="ECO:0000256" key="3">
    <source>
        <dbReference type="ARBA" id="ARBA00022723"/>
    </source>
</evidence>
<dbReference type="Proteomes" id="UP001318860">
    <property type="component" value="Unassembled WGS sequence"/>
</dbReference>
<accession>A0ABR0UFM3</accession>
<dbReference type="SUPFAM" id="SSF48239">
    <property type="entry name" value="Terpenoid cyclases/Protein prenyltransferases"/>
    <property type="match status" value="1"/>
</dbReference>
<evidence type="ECO:0000313" key="9">
    <source>
        <dbReference type="Proteomes" id="UP001318860"/>
    </source>
</evidence>
<dbReference type="EMBL" id="JABTTQ020002926">
    <property type="protein sequence ID" value="KAK6121266.1"/>
    <property type="molecule type" value="Genomic_DNA"/>
</dbReference>